<proteinExistence type="predicted"/>
<name>A0A0M3ICS9_ASCLU</name>
<sequence>MHPNSRSANVHPILVGPELNITITTAFDNSLNRLTVVVARNDVGSGISSQLFYIENATSRNFGSGCELHTAIDMGRGLLHIVIEDSAKQMLGIDYVNTVYPKDSDILLAVDTTAWLYEGSTKRTGGAVKEFEKIGLRLALVPIAQFFKVHLRETMHNPLVIAKEHPESHKPMTTINVRLDD</sequence>
<protein>
    <submittedName>
        <fullName evidence="2">Glyco_hydro_38C domain-containing protein</fullName>
    </submittedName>
</protein>
<evidence type="ECO:0000313" key="1">
    <source>
        <dbReference type="Proteomes" id="UP000036681"/>
    </source>
</evidence>
<evidence type="ECO:0000313" key="2">
    <source>
        <dbReference type="WBParaSite" id="ALUE_0001572701-mRNA-1"/>
    </source>
</evidence>
<accession>A0A0M3ICS9</accession>
<dbReference type="AlphaFoldDB" id="A0A0M3ICS9"/>
<reference evidence="2" key="1">
    <citation type="submission" date="2017-02" db="UniProtKB">
        <authorList>
            <consortium name="WormBaseParasite"/>
        </authorList>
    </citation>
    <scope>IDENTIFICATION</scope>
</reference>
<dbReference type="Proteomes" id="UP000036681">
    <property type="component" value="Unplaced"/>
</dbReference>
<dbReference type="WBParaSite" id="ALUE_0001572701-mRNA-1">
    <property type="protein sequence ID" value="ALUE_0001572701-mRNA-1"/>
    <property type="gene ID" value="ALUE_0001572701"/>
</dbReference>
<keyword evidence="1" id="KW-1185">Reference proteome</keyword>
<organism evidence="1 2">
    <name type="scientific">Ascaris lumbricoides</name>
    <name type="common">Giant roundworm</name>
    <dbReference type="NCBI Taxonomy" id="6252"/>
    <lineage>
        <taxon>Eukaryota</taxon>
        <taxon>Metazoa</taxon>
        <taxon>Ecdysozoa</taxon>
        <taxon>Nematoda</taxon>
        <taxon>Chromadorea</taxon>
        <taxon>Rhabditida</taxon>
        <taxon>Spirurina</taxon>
        <taxon>Ascaridomorpha</taxon>
        <taxon>Ascaridoidea</taxon>
        <taxon>Ascarididae</taxon>
        <taxon>Ascaris</taxon>
    </lineage>
</organism>